<sequence length="66" mass="7486">MNDVYNTPSLQTSDIEVRMKNHRQIRDPEYGTCDPSTSIDRIAFISGERRGIISLSLGDDLKSQFP</sequence>
<comment type="caution">
    <text evidence="1">The sequence shown here is derived from an EMBL/GenBank/DDBJ whole genome shotgun (WGS) entry which is preliminary data.</text>
</comment>
<protein>
    <submittedName>
        <fullName evidence="1">Uncharacterized protein</fullName>
    </submittedName>
</protein>
<reference evidence="1 2" key="1">
    <citation type="journal article" date="2018" name="MBio">
        <title>Comparative Genomics Reveals the Core Gene Toolbox for the Fungus-Insect Symbiosis.</title>
        <authorList>
            <person name="Wang Y."/>
            <person name="Stata M."/>
            <person name="Wang W."/>
            <person name="Stajich J.E."/>
            <person name="White M.M."/>
            <person name="Moncalvo J.M."/>
        </authorList>
    </citation>
    <scope>NUCLEOTIDE SEQUENCE [LARGE SCALE GENOMIC DNA]</scope>
    <source>
        <strain evidence="1 2">SC-DP-2</strain>
    </source>
</reference>
<evidence type="ECO:0000313" key="1">
    <source>
        <dbReference type="EMBL" id="PVV01299.1"/>
    </source>
</evidence>
<accession>A0A2T9Z9L9</accession>
<proteinExistence type="predicted"/>
<organism evidence="1 2">
    <name type="scientific">Smittium megazygosporum</name>
    <dbReference type="NCBI Taxonomy" id="133381"/>
    <lineage>
        <taxon>Eukaryota</taxon>
        <taxon>Fungi</taxon>
        <taxon>Fungi incertae sedis</taxon>
        <taxon>Zoopagomycota</taxon>
        <taxon>Kickxellomycotina</taxon>
        <taxon>Harpellomycetes</taxon>
        <taxon>Harpellales</taxon>
        <taxon>Legeriomycetaceae</taxon>
        <taxon>Smittium</taxon>
    </lineage>
</organism>
<name>A0A2T9Z9L9_9FUNG</name>
<keyword evidence="2" id="KW-1185">Reference proteome</keyword>
<dbReference type="AlphaFoldDB" id="A0A2T9Z9L9"/>
<dbReference type="Proteomes" id="UP000245609">
    <property type="component" value="Unassembled WGS sequence"/>
</dbReference>
<gene>
    <name evidence="1" type="ORF">BB560_004285</name>
</gene>
<dbReference type="EMBL" id="MBFS01001201">
    <property type="protein sequence ID" value="PVV01299.1"/>
    <property type="molecule type" value="Genomic_DNA"/>
</dbReference>
<evidence type="ECO:0000313" key="2">
    <source>
        <dbReference type="Proteomes" id="UP000245609"/>
    </source>
</evidence>